<feature type="transmembrane region" description="Helical" evidence="1">
    <location>
        <begin position="24"/>
        <end position="44"/>
    </location>
</feature>
<dbReference type="EMBL" id="DPIY01000006">
    <property type="protein sequence ID" value="HCT56970.1"/>
    <property type="molecule type" value="Genomic_DNA"/>
</dbReference>
<dbReference type="Pfam" id="PF04341">
    <property type="entry name" value="DUF485"/>
    <property type="match status" value="1"/>
</dbReference>
<comment type="caution">
    <text evidence="2">The sequence shown here is derived from an EMBL/GenBank/DDBJ whole genome shotgun (WGS) entry which is preliminary data.</text>
</comment>
<dbReference type="PANTHER" id="PTHR38598:SF1">
    <property type="entry name" value="INNER MEMBRANE PROTEIN YJCH"/>
    <property type="match status" value="1"/>
</dbReference>
<feature type="transmembrane region" description="Helical" evidence="1">
    <location>
        <begin position="56"/>
        <end position="81"/>
    </location>
</feature>
<protein>
    <submittedName>
        <fullName evidence="2">DUF485 domain-containing protein</fullName>
    </submittedName>
</protein>
<accession>A0A3D4V789</accession>
<keyword evidence="1" id="KW-0472">Membrane</keyword>
<dbReference type="InterPro" id="IPR007436">
    <property type="entry name" value="DUF485"/>
</dbReference>
<dbReference type="PANTHER" id="PTHR38598">
    <property type="entry name" value="INNER MEMBRANE PROTEIN YJCH"/>
    <property type="match status" value="1"/>
</dbReference>
<gene>
    <name evidence="2" type="ORF">DGD08_07115</name>
</gene>
<dbReference type="AlphaFoldDB" id="A0A3D4V789"/>
<dbReference type="OMA" id="KRGRFAW"/>
<reference evidence="2 3" key="1">
    <citation type="journal article" date="2018" name="Nat. Biotechnol.">
        <title>A standardized bacterial taxonomy based on genome phylogeny substantially revises the tree of life.</title>
        <authorList>
            <person name="Parks D.H."/>
            <person name="Chuvochina M."/>
            <person name="Waite D.W."/>
            <person name="Rinke C."/>
            <person name="Skarshewski A."/>
            <person name="Chaumeil P.A."/>
            <person name="Hugenholtz P."/>
        </authorList>
    </citation>
    <scope>NUCLEOTIDE SEQUENCE [LARGE SCALE GENOMIC DNA]</scope>
    <source>
        <strain evidence="2">UBA8844</strain>
    </source>
</reference>
<evidence type="ECO:0000313" key="2">
    <source>
        <dbReference type="EMBL" id="HCT56970.1"/>
    </source>
</evidence>
<name>A0A3D4V789_9BACT</name>
<keyword evidence="1" id="KW-1133">Transmembrane helix</keyword>
<keyword evidence="1" id="KW-0812">Transmembrane</keyword>
<sequence length="106" mass="11463">MTPDPKSAALAATRQLAAQRWRTALLLTISMVLVYFGFILLVAFNPALLGRRVGEGLSLGIVLGALVIVAAWLLTFTYVSWANRVYDPALRALREQHRAASQGGAP</sequence>
<organism evidence="2 3">
    <name type="scientific">Gemmatimonas aurantiaca</name>
    <dbReference type="NCBI Taxonomy" id="173480"/>
    <lineage>
        <taxon>Bacteria</taxon>
        <taxon>Pseudomonadati</taxon>
        <taxon>Gemmatimonadota</taxon>
        <taxon>Gemmatimonadia</taxon>
        <taxon>Gemmatimonadales</taxon>
        <taxon>Gemmatimonadaceae</taxon>
        <taxon>Gemmatimonas</taxon>
    </lineage>
</organism>
<evidence type="ECO:0000313" key="3">
    <source>
        <dbReference type="Proteomes" id="UP000264071"/>
    </source>
</evidence>
<evidence type="ECO:0000256" key="1">
    <source>
        <dbReference type="SAM" id="Phobius"/>
    </source>
</evidence>
<proteinExistence type="predicted"/>
<dbReference type="GO" id="GO:0005886">
    <property type="term" value="C:plasma membrane"/>
    <property type="evidence" value="ECO:0007669"/>
    <property type="project" value="TreeGrafter"/>
</dbReference>
<dbReference type="Proteomes" id="UP000264071">
    <property type="component" value="Unassembled WGS sequence"/>
</dbReference>
<dbReference type="InterPro" id="IPR052959">
    <property type="entry name" value="Inner_membrane_assoc"/>
</dbReference>